<feature type="compositionally biased region" description="Basic and acidic residues" evidence="1">
    <location>
        <begin position="48"/>
        <end position="66"/>
    </location>
</feature>
<evidence type="ECO:0000256" key="1">
    <source>
        <dbReference type="SAM" id="MobiDB-lite"/>
    </source>
</evidence>
<proteinExistence type="predicted"/>
<protein>
    <submittedName>
        <fullName evidence="3">Copia protein</fullName>
    </submittedName>
</protein>
<evidence type="ECO:0000313" key="3">
    <source>
        <dbReference type="EMBL" id="GFA62813.1"/>
    </source>
</evidence>
<dbReference type="EMBL" id="BKCJ010457953">
    <property type="protein sequence ID" value="GFA62813.1"/>
    <property type="molecule type" value="Genomic_DNA"/>
</dbReference>
<accession>A0A699JZC6</accession>
<dbReference type="AlphaFoldDB" id="A0A699JZC6"/>
<feature type="region of interest" description="Disordered" evidence="1">
    <location>
        <begin position="42"/>
        <end position="66"/>
    </location>
</feature>
<dbReference type="Pfam" id="PF07727">
    <property type="entry name" value="RVT_2"/>
    <property type="match status" value="1"/>
</dbReference>
<dbReference type="InterPro" id="IPR013103">
    <property type="entry name" value="RVT_2"/>
</dbReference>
<reference evidence="3" key="1">
    <citation type="journal article" date="2019" name="Sci. Rep.">
        <title>Draft genome of Tanacetum cinerariifolium, the natural source of mosquito coil.</title>
        <authorList>
            <person name="Yamashiro T."/>
            <person name="Shiraishi A."/>
            <person name="Satake H."/>
            <person name="Nakayama K."/>
        </authorList>
    </citation>
    <scope>NUCLEOTIDE SEQUENCE</scope>
</reference>
<gene>
    <name evidence="3" type="ORF">Tci_634785</name>
</gene>
<name>A0A699JZC6_TANCI</name>
<feature type="non-terminal residue" evidence="3">
    <location>
        <position position="327"/>
    </location>
</feature>
<sequence length="327" mass="36645">MFDIDTLTKSMIYQPVVAGNQPNNNASIKENLDIANENDVHVYANGGDKTDSKKHDEKAQRDAKRKSLIDSPIGVKELRAKFEEFSSNINNMVNAISAPVNATGPNPTNNTNSFNIASPFDTAVSPNFEIVGKYSFVDPSKYPDDPDMPELEDIVYSDDEEDIDLPKGKRAIGSKWVFGNKKDERGIVIMNKARLVAQRHNQEEGIDYDEVFAPVARIEAIRLFLAYASFLGFMVYQIDVKSAFLYGTIKEKMLNQLASASTRIETKKPLLKDPDGEDVDVYIYRPMIGSLMYLTLSKPDIILLFVHVPDSKLLQKGHICIQLKGFL</sequence>
<organism evidence="3">
    <name type="scientific">Tanacetum cinerariifolium</name>
    <name type="common">Dalmatian daisy</name>
    <name type="synonym">Chrysanthemum cinerariifolium</name>
    <dbReference type="NCBI Taxonomy" id="118510"/>
    <lineage>
        <taxon>Eukaryota</taxon>
        <taxon>Viridiplantae</taxon>
        <taxon>Streptophyta</taxon>
        <taxon>Embryophyta</taxon>
        <taxon>Tracheophyta</taxon>
        <taxon>Spermatophyta</taxon>
        <taxon>Magnoliopsida</taxon>
        <taxon>eudicotyledons</taxon>
        <taxon>Gunneridae</taxon>
        <taxon>Pentapetalae</taxon>
        <taxon>asterids</taxon>
        <taxon>campanulids</taxon>
        <taxon>Asterales</taxon>
        <taxon>Asteraceae</taxon>
        <taxon>Asteroideae</taxon>
        <taxon>Anthemideae</taxon>
        <taxon>Anthemidinae</taxon>
        <taxon>Tanacetum</taxon>
    </lineage>
</organism>
<evidence type="ECO:0000259" key="2">
    <source>
        <dbReference type="Pfam" id="PF07727"/>
    </source>
</evidence>
<comment type="caution">
    <text evidence="3">The sequence shown here is derived from an EMBL/GenBank/DDBJ whole genome shotgun (WGS) entry which is preliminary data.</text>
</comment>
<feature type="domain" description="Reverse transcriptase Ty1/copia-type" evidence="2">
    <location>
        <begin position="163"/>
        <end position="254"/>
    </location>
</feature>